<dbReference type="AlphaFoldDB" id="A0A918JUH2"/>
<dbReference type="EMBL" id="BMWS01000001">
    <property type="protein sequence ID" value="GGX04518.1"/>
    <property type="molecule type" value="Genomic_DNA"/>
</dbReference>
<gene>
    <name evidence="1" type="ORF">GCM10007384_02890</name>
</gene>
<organism evidence="1 2">
    <name type="scientific">Aquimarina muelleri</name>
    <dbReference type="NCBI Taxonomy" id="279356"/>
    <lineage>
        <taxon>Bacteria</taxon>
        <taxon>Pseudomonadati</taxon>
        <taxon>Bacteroidota</taxon>
        <taxon>Flavobacteriia</taxon>
        <taxon>Flavobacteriales</taxon>
        <taxon>Flavobacteriaceae</taxon>
        <taxon>Aquimarina</taxon>
    </lineage>
</organism>
<reference evidence="1 2" key="1">
    <citation type="journal article" date="2014" name="Int. J. Syst. Evol. Microbiol.">
        <title>Complete genome sequence of Corynebacterium casei LMG S-19264T (=DSM 44701T), isolated from a smear-ripened cheese.</title>
        <authorList>
            <consortium name="US DOE Joint Genome Institute (JGI-PGF)"/>
            <person name="Walter F."/>
            <person name="Albersmeier A."/>
            <person name="Kalinowski J."/>
            <person name="Ruckert C."/>
        </authorList>
    </citation>
    <scope>NUCLEOTIDE SEQUENCE [LARGE SCALE GENOMIC DNA]</scope>
    <source>
        <strain evidence="1 2">KCTC 12285</strain>
    </source>
</reference>
<evidence type="ECO:0000313" key="2">
    <source>
        <dbReference type="Proteomes" id="UP000601108"/>
    </source>
</evidence>
<dbReference type="Proteomes" id="UP000601108">
    <property type="component" value="Unassembled WGS sequence"/>
</dbReference>
<sequence length="80" mass="9102">MYRFEGSLGCPLAHKLTLRSDNFWAKGLCKKGKSDMFWGLAPYKGGSNYLSHPSKGVNDPYKDLGNNYTPCLYRKKYSTE</sequence>
<keyword evidence="2" id="KW-1185">Reference proteome</keyword>
<evidence type="ECO:0000313" key="1">
    <source>
        <dbReference type="EMBL" id="GGX04518.1"/>
    </source>
</evidence>
<protein>
    <submittedName>
        <fullName evidence="1">Uncharacterized protein</fullName>
    </submittedName>
</protein>
<proteinExistence type="predicted"/>
<name>A0A918JUH2_9FLAO</name>
<comment type="caution">
    <text evidence="1">The sequence shown here is derived from an EMBL/GenBank/DDBJ whole genome shotgun (WGS) entry which is preliminary data.</text>
</comment>
<accession>A0A918JUH2</accession>